<keyword evidence="1" id="KW-0472">Membrane</keyword>
<keyword evidence="3" id="KW-1185">Reference proteome</keyword>
<feature type="transmembrane region" description="Helical" evidence="1">
    <location>
        <begin position="139"/>
        <end position="157"/>
    </location>
</feature>
<evidence type="ECO:0000313" key="2">
    <source>
        <dbReference type="EMBL" id="MEQ2577560.1"/>
    </source>
</evidence>
<feature type="transmembrane region" description="Helical" evidence="1">
    <location>
        <begin position="31"/>
        <end position="48"/>
    </location>
</feature>
<gene>
    <name evidence="2" type="ORF">WMO62_01735</name>
</gene>
<feature type="transmembrane region" description="Helical" evidence="1">
    <location>
        <begin position="163"/>
        <end position="183"/>
    </location>
</feature>
<protein>
    <submittedName>
        <fullName evidence="2">SdpI family protein</fullName>
    </submittedName>
</protein>
<sequence length="336" mass="37383">MMEMIKKNWGKIVLTSAVVLAASLAGGYGWVMPVVMLAAHLLCLLSAFGDKRIHTQSRKALGILFWIMPVGSVLLAVISRISESGADDDLASLIMDCGLGFLFLVMGNYMPKFRQNGVIGIRVKWTLENEENWAMTHRFAGKCLMIAGCCCILFAFLPLGMAGDLLCMAAILIAVLIPGIYSWRYYKRQLQSGKVEKKPVSQKALIRGSIFAAVIIIFSVWVLFTGSMHMVYDKESFTIETPDWKNLTISYDEITSLDYLEEDPSGNFVDRRTNGFGNLVLGMGTFKNDLYGTYIRYTYTSCPSCVVLTVDGQTVVLNGKDEAATKEIYERLESTR</sequence>
<dbReference type="Proteomes" id="UP001470288">
    <property type="component" value="Unassembled WGS sequence"/>
</dbReference>
<reference evidence="2 3" key="1">
    <citation type="submission" date="2024-03" db="EMBL/GenBank/DDBJ databases">
        <title>Human intestinal bacterial collection.</title>
        <authorList>
            <person name="Pauvert C."/>
            <person name="Hitch T.C.A."/>
            <person name="Clavel T."/>
        </authorList>
    </citation>
    <scope>NUCLEOTIDE SEQUENCE [LARGE SCALE GENOMIC DNA]</scope>
    <source>
        <strain evidence="2 3">CLA-AA-H78B</strain>
    </source>
</reference>
<comment type="caution">
    <text evidence="2">The sequence shown here is derived from an EMBL/GenBank/DDBJ whole genome shotgun (WGS) entry which is preliminary data.</text>
</comment>
<dbReference type="PANTHER" id="PTHR37810">
    <property type="entry name" value="IMMUNITY PROTEIN SDPI"/>
    <property type="match status" value="1"/>
</dbReference>
<keyword evidence="1" id="KW-1133">Transmembrane helix</keyword>
<feature type="transmembrane region" description="Helical" evidence="1">
    <location>
        <begin position="204"/>
        <end position="224"/>
    </location>
</feature>
<name>A0ABV1HXB5_9FIRM</name>
<feature type="transmembrane region" description="Helical" evidence="1">
    <location>
        <begin position="60"/>
        <end position="78"/>
    </location>
</feature>
<dbReference type="InterPro" id="IPR025962">
    <property type="entry name" value="SdpI/YhfL"/>
</dbReference>
<dbReference type="RefSeq" id="WP_118438651.1">
    <property type="nucleotide sequence ID" value="NZ_JBBMFC010000002.1"/>
</dbReference>
<dbReference type="Pfam" id="PF13630">
    <property type="entry name" value="SdpI"/>
    <property type="match status" value="1"/>
</dbReference>
<keyword evidence="1" id="KW-0812">Transmembrane</keyword>
<organism evidence="2 3">
    <name type="scientific">Hominiventricola aquisgranensis</name>
    <dbReference type="NCBI Taxonomy" id="3133164"/>
    <lineage>
        <taxon>Bacteria</taxon>
        <taxon>Bacillati</taxon>
        <taxon>Bacillota</taxon>
        <taxon>Clostridia</taxon>
        <taxon>Lachnospirales</taxon>
        <taxon>Lachnospiraceae</taxon>
        <taxon>Hominiventricola</taxon>
    </lineage>
</organism>
<dbReference type="PANTHER" id="PTHR37810:SF5">
    <property type="entry name" value="IMMUNITY PROTEIN SDPI"/>
    <property type="match status" value="1"/>
</dbReference>
<feature type="transmembrane region" description="Helical" evidence="1">
    <location>
        <begin position="90"/>
        <end position="109"/>
    </location>
</feature>
<accession>A0ABV1HXB5</accession>
<evidence type="ECO:0000256" key="1">
    <source>
        <dbReference type="SAM" id="Phobius"/>
    </source>
</evidence>
<evidence type="ECO:0000313" key="3">
    <source>
        <dbReference type="Proteomes" id="UP001470288"/>
    </source>
</evidence>
<proteinExistence type="predicted"/>
<dbReference type="EMBL" id="JBBMFC010000002">
    <property type="protein sequence ID" value="MEQ2577560.1"/>
    <property type="molecule type" value="Genomic_DNA"/>
</dbReference>